<keyword evidence="1" id="KW-0812">Transmembrane</keyword>
<evidence type="ECO:0000313" key="2">
    <source>
        <dbReference type="EMBL" id="OHV30230.1"/>
    </source>
</evidence>
<evidence type="ECO:0000256" key="1">
    <source>
        <dbReference type="SAM" id="Phobius"/>
    </source>
</evidence>
<dbReference type="Proteomes" id="UP000179627">
    <property type="component" value="Unassembled WGS sequence"/>
</dbReference>
<reference evidence="3" key="1">
    <citation type="submission" date="2016-07" db="EMBL/GenBank/DDBJ databases">
        <title>Sequence Frankia sp. strain CcI1.17.</title>
        <authorList>
            <person name="Ghodhbane-Gtari F."/>
            <person name="Swanson E."/>
            <person name="Gueddou A."/>
            <person name="Morris K."/>
            <person name="Hezbri K."/>
            <person name="Ktari A."/>
            <person name="Nouioui I."/>
            <person name="Abebe-Akele F."/>
            <person name="Simpson S."/>
            <person name="Thomas K."/>
            <person name="Gtari M."/>
            <person name="Tisa L.S."/>
            <person name="Hurst S."/>
        </authorList>
    </citation>
    <scope>NUCLEOTIDE SEQUENCE [LARGE SCALE GENOMIC DNA]</scope>
    <source>
        <strain evidence="3">Cc1.17</strain>
    </source>
</reference>
<dbReference type="OrthoDB" id="3215032at2"/>
<keyword evidence="1" id="KW-0472">Membrane</keyword>
<keyword evidence="3" id="KW-1185">Reference proteome</keyword>
<protein>
    <submittedName>
        <fullName evidence="2">Uncharacterized protein</fullName>
    </submittedName>
</protein>
<keyword evidence="1" id="KW-1133">Transmembrane helix</keyword>
<dbReference type="EMBL" id="MBLM01000154">
    <property type="protein sequence ID" value="OHV30230.1"/>
    <property type="molecule type" value="Genomic_DNA"/>
</dbReference>
<accession>A0A1S1Q8G3</accession>
<evidence type="ECO:0000313" key="3">
    <source>
        <dbReference type="Proteomes" id="UP000179627"/>
    </source>
</evidence>
<comment type="caution">
    <text evidence="2">The sequence shown here is derived from an EMBL/GenBank/DDBJ whole genome shotgun (WGS) entry which is preliminary data.</text>
</comment>
<sequence length="64" mass="7293">MSGRLQTWWSRIRDRYTQTPPDERDRGSTTENVIWIAFLAALALTVIGIFGPQILDAARSVVFQ</sequence>
<gene>
    <name evidence="2" type="ORF">CC117_27620</name>
</gene>
<name>A0A1S1Q8G3_9ACTN</name>
<dbReference type="RefSeq" id="WP_071089676.1">
    <property type="nucleotide sequence ID" value="NZ_MBLM01000154.1"/>
</dbReference>
<organism evidence="2 3">
    <name type="scientific">Parafrankia colletiae</name>
    <dbReference type="NCBI Taxonomy" id="573497"/>
    <lineage>
        <taxon>Bacteria</taxon>
        <taxon>Bacillati</taxon>
        <taxon>Actinomycetota</taxon>
        <taxon>Actinomycetes</taxon>
        <taxon>Frankiales</taxon>
        <taxon>Frankiaceae</taxon>
        <taxon>Parafrankia</taxon>
    </lineage>
</organism>
<feature type="transmembrane region" description="Helical" evidence="1">
    <location>
        <begin position="33"/>
        <end position="55"/>
    </location>
</feature>
<proteinExistence type="predicted"/>
<dbReference type="AlphaFoldDB" id="A0A1S1Q8G3"/>